<proteinExistence type="inferred from homology"/>
<dbReference type="HAMAP" id="MF_00050">
    <property type="entry name" value="EF_Ts"/>
    <property type="match status" value="1"/>
</dbReference>
<keyword evidence="2 5" id="KW-0251">Elongation factor</keyword>
<dbReference type="PANTHER" id="PTHR11741">
    <property type="entry name" value="ELONGATION FACTOR TS"/>
    <property type="match status" value="1"/>
</dbReference>
<dbReference type="InterPro" id="IPR009060">
    <property type="entry name" value="UBA-like_sf"/>
</dbReference>
<accession>A0A3B0YKM8</accession>
<sequence>MAISAAQVKELRQRTGCGMMECKKALTEASGDMDAAAKALRKSGLAKADKKAGRVASEGLVAVEVSGDGKSAVIVEINSETDFVAKKEEFQSFVHAVAKCALEAAPADLDALMALPVSSGESVEEARRGLIAAIGENINVRRFVRREAGAGSLSSYKHGDRIGVLVELDGGDADLARDVAMHVAASRPVCVDESGVSQDVLDKEKEIFSAQAAASGKPPEIIEKMVSGRIRKFLGEITLVGQPFVKDPDQTVGKLLKTAGATIVGFDRLELGEGIEKKTENFAEEVMAQVQGS</sequence>
<dbReference type="FunFam" id="1.10.286.20:FF:000001">
    <property type="entry name" value="Elongation factor Ts"/>
    <property type="match status" value="1"/>
</dbReference>
<dbReference type="InterPro" id="IPR014039">
    <property type="entry name" value="Transl_elong_EFTs/EF1B_dimer"/>
</dbReference>
<reference evidence="5" key="1">
    <citation type="submission" date="2018-06" db="EMBL/GenBank/DDBJ databases">
        <authorList>
            <person name="Zhirakovskaya E."/>
        </authorList>
    </citation>
    <scope>NUCLEOTIDE SEQUENCE</scope>
</reference>
<name>A0A3B0YKM8_9ZZZZ</name>
<organism evidence="5">
    <name type="scientific">hydrothermal vent metagenome</name>
    <dbReference type="NCBI Taxonomy" id="652676"/>
    <lineage>
        <taxon>unclassified sequences</taxon>
        <taxon>metagenomes</taxon>
        <taxon>ecological metagenomes</taxon>
    </lineage>
</organism>
<dbReference type="InterPro" id="IPR018101">
    <property type="entry name" value="Transl_elong_Ts_CS"/>
</dbReference>
<dbReference type="EMBL" id="UOFN01000055">
    <property type="protein sequence ID" value="VAW76097.1"/>
    <property type="molecule type" value="Genomic_DNA"/>
</dbReference>
<dbReference type="Gene3D" id="1.10.286.20">
    <property type="match status" value="1"/>
</dbReference>
<dbReference type="SUPFAM" id="SSF54713">
    <property type="entry name" value="Elongation factor Ts (EF-Ts), dimerisation domain"/>
    <property type="match status" value="2"/>
</dbReference>
<dbReference type="Gene3D" id="3.30.479.20">
    <property type="entry name" value="Elongation factor Ts, dimerisation domain"/>
    <property type="match status" value="2"/>
</dbReference>
<dbReference type="SUPFAM" id="SSF46934">
    <property type="entry name" value="UBA-like"/>
    <property type="match status" value="1"/>
</dbReference>
<protein>
    <submittedName>
        <fullName evidence="5">Translation elongation factor Ts</fullName>
    </submittedName>
</protein>
<dbReference type="InterPro" id="IPR036402">
    <property type="entry name" value="EF-Ts_dimer_sf"/>
</dbReference>
<evidence type="ECO:0000256" key="1">
    <source>
        <dbReference type="ARBA" id="ARBA00005532"/>
    </source>
</evidence>
<dbReference type="GO" id="GO:0003746">
    <property type="term" value="F:translation elongation factor activity"/>
    <property type="evidence" value="ECO:0007669"/>
    <property type="project" value="UniProtKB-KW"/>
</dbReference>
<dbReference type="PANTHER" id="PTHR11741:SF0">
    <property type="entry name" value="ELONGATION FACTOR TS, MITOCHONDRIAL"/>
    <property type="match status" value="1"/>
</dbReference>
<dbReference type="InterPro" id="IPR001816">
    <property type="entry name" value="Transl_elong_EFTs/EF1B"/>
</dbReference>
<dbReference type="AlphaFoldDB" id="A0A3B0YKM8"/>
<comment type="similarity">
    <text evidence="1">Belongs to the EF-Ts family.</text>
</comment>
<evidence type="ECO:0000313" key="5">
    <source>
        <dbReference type="EMBL" id="VAW76097.1"/>
    </source>
</evidence>
<dbReference type="Gene3D" id="1.10.8.10">
    <property type="entry name" value="DNA helicase RuvA subunit, C-terminal domain"/>
    <property type="match status" value="1"/>
</dbReference>
<gene>
    <name evidence="5" type="ORF">MNBD_GAMMA15-1633</name>
</gene>
<dbReference type="PROSITE" id="PS01126">
    <property type="entry name" value="EF_TS_1"/>
    <property type="match status" value="1"/>
</dbReference>
<evidence type="ECO:0000256" key="3">
    <source>
        <dbReference type="ARBA" id="ARBA00022917"/>
    </source>
</evidence>
<evidence type="ECO:0000256" key="2">
    <source>
        <dbReference type="ARBA" id="ARBA00022768"/>
    </source>
</evidence>
<feature type="domain" description="Translation elongation factor EFTs/EF1B dimerisation" evidence="4">
    <location>
        <begin position="72"/>
        <end position="273"/>
    </location>
</feature>
<dbReference type="FunFam" id="1.10.8.10:FF:000001">
    <property type="entry name" value="Elongation factor Ts"/>
    <property type="match status" value="1"/>
</dbReference>
<dbReference type="CDD" id="cd14275">
    <property type="entry name" value="UBA_EF-Ts"/>
    <property type="match status" value="1"/>
</dbReference>
<keyword evidence="3" id="KW-0648">Protein biosynthesis</keyword>
<dbReference type="GO" id="GO:0005737">
    <property type="term" value="C:cytoplasm"/>
    <property type="evidence" value="ECO:0007669"/>
    <property type="project" value="UniProtKB-ARBA"/>
</dbReference>
<dbReference type="NCBIfam" id="TIGR00116">
    <property type="entry name" value="tsf"/>
    <property type="match status" value="1"/>
</dbReference>
<dbReference type="Pfam" id="PF00889">
    <property type="entry name" value="EF_TS"/>
    <property type="match status" value="1"/>
</dbReference>
<evidence type="ECO:0000259" key="4">
    <source>
        <dbReference type="Pfam" id="PF00889"/>
    </source>
</evidence>
<dbReference type="PROSITE" id="PS01127">
    <property type="entry name" value="EF_TS_2"/>
    <property type="match status" value="1"/>
</dbReference>